<proteinExistence type="predicted"/>
<feature type="transmembrane region" description="Helical" evidence="1">
    <location>
        <begin position="46"/>
        <end position="64"/>
    </location>
</feature>
<dbReference type="RefSeq" id="WP_273639535.1">
    <property type="nucleotide sequence ID" value="NZ_JAQQXP010000001.1"/>
</dbReference>
<keyword evidence="1" id="KW-0472">Membrane</keyword>
<accession>A0ABT5L0P3</accession>
<evidence type="ECO:0000256" key="1">
    <source>
        <dbReference type="SAM" id="Phobius"/>
    </source>
</evidence>
<comment type="caution">
    <text evidence="2">The sequence shown here is derived from an EMBL/GenBank/DDBJ whole genome shotgun (WGS) entry which is preliminary data.</text>
</comment>
<sequence length="79" mass="8449">MVGIKANKKIETAIKRHFGLALLATLSPVIFIKIIGHFAQSSNTDSLLILVSPISVLGGCALLLKRVLDDIYSADETNA</sequence>
<evidence type="ECO:0000313" key="3">
    <source>
        <dbReference type="Proteomes" id="UP001218788"/>
    </source>
</evidence>
<reference evidence="2 3" key="1">
    <citation type="submission" date="2022-10" db="EMBL/GenBank/DDBJ databases">
        <title>Alteromonas sp. chi3 Genome sequencing.</title>
        <authorList>
            <person name="Park S."/>
        </authorList>
    </citation>
    <scope>NUCLEOTIDE SEQUENCE [LARGE SCALE GENOMIC DNA]</scope>
    <source>
        <strain evidence="3">chi3</strain>
    </source>
</reference>
<keyword evidence="1" id="KW-0812">Transmembrane</keyword>
<evidence type="ECO:0000313" key="2">
    <source>
        <dbReference type="EMBL" id="MDC8830614.1"/>
    </source>
</evidence>
<feature type="transmembrane region" description="Helical" evidence="1">
    <location>
        <begin position="20"/>
        <end position="40"/>
    </location>
</feature>
<gene>
    <name evidence="2" type="ORF">OIK42_07555</name>
</gene>
<keyword evidence="1" id="KW-1133">Transmembrane helix</keyword>
<organism evidence="2 3">
    <name type="scientific">Alteromonas gilva</name>
    <dbReference type="NCBI Taxonomy" id="2987522"/>
    <lineage>
        <taxon>Bacteria</taxon>
        <taxon>Pseudomonadati</taxon>
        <taxon>Pseudomonadota</taxon>
        <taxon>Gammaproteobacteria</taxon>
        <taxon>Alteromonadales</taxon>
        <taxon>Alteromonadaceae</taxon>
        <taxon>Alteromonas/Salinimonas group</taxon>
        <taxon>Alteromonas</taxon>
    </lineage>
</organism>
<keyword evidence="3" id="KW-1185">Reference proteome</keyword>
<dbReference type="EMBL" id="JAQQXP010000001">
    <property type="protein sequence ID" value="MDC8830614.1"/>
    <property type="molecule type" value="Genomic_DNA"/>
</dbReference>
<dbReference type="Proteomes" id="UP001218788">
    <property type="component" value="Unassembled WGS sequence"/>
</dbReference>
<name>A0ABT5L0P3_9ALTE</name>
<protein>
    <submittedName>
        <fullName evidence="2">Uncharacterized protein</fullName>
    </submittedName>
</protein>